<feature type="compositionally biased region" description="Low complexity" evidence="1">
    <location>
        <begin position="366"/>
        <end position="377"/>
    </location>
</feature>
<dbReference type="AlphaFoldDB" id="A0A2G5B104"/>
<gene>
    <name evidence="2" type="ORF">COEREDRAFT_12355</name>
</gene>
<evidence type="ECO:0000256" key="1">
    <source>
        <dbReference type="SAM" id="MobiDB-lite"/>
    </source>
</evidence>
<proteinExistence type="predicted"/>
<dbReference type="EMBL" id="KZ303588">
    <property type="protein sequence ID" value="PIA12693.1"/>
    <property type="molecule type" value="Genomic_DNA"/>
</dbReference>
<feature type="region of interest" description="Disordered" evidence="1">
    <location>
        <begin position="366"/>
        <end position="401"/>
    </location>
</feature>
<evidence type="ECO:0000313" key="3">
    <source>
        <dbReference type="Proteomes" id="UP000242474"/>
    </source>
</evidence>
<name>A0A2G5B104_COERN</name>
<evidence type="ECO:0000313" key="2">
    <source>
        <dbReference type="EMBL" id="PIA12693.1"/>
    </source>
</evidence>
<dbReference type="Proteomes" id="UP000242474">
    <property type="component" value="Unassembled WGS sequence"/>
</dbReference>
<reference evidence="2 3" key="1">
    <citation type="journal article" date="2015" name="Genome Biol. Evol.">
        <title>Phylogenomic analyses indicate that early fungi evolved digesting cell walls of algal ancestors of land plants.</title>
        <authorList>
            <person name="Chang Y."/>
            <person name="Wang S."/>
            <person name="Sekimoto S."/>
            <person name="Aerts A.L."/>
            <person name="Choi C."/>
            <person name="Clum A."/>
            <person name="LaButti K.M."/>
            <person name="Lindquist E.A."/>
            <person name="Yee Ngan C."/>
            <person name="Ohm R.A."/>
            <person name="Salamov A.A."/>
            <person name="Grigoriev I.V."/>
            <person name="Spatafora J.W."/>
            <person name="Berbee M.L."/>
        </authorList>
    </citation>
    <scope>NUCLEOTIDE SEQUENCE [LARGE SCALE GENOMIC DNA]</scope>
    <source>
        <strain evidence="2 3">NRRL 1564</strain>
    </source>
</reference>
<protein>
    <recommendedName>
        <fullName evidence="4">CCHC-type domain-containing protein</fullName>
    </recommendedName>
</protein>
<feature type="compositionally biased region" description="Polar residues" evidence="1">
    <location>
        <begin position="388"/>
        <end position="401"/>
    </location>
</feature>
<evidence type="ECO:0008006" key="4">
    <source>
        <dbReference type="Google" id="ProtNLM"/>
    </source>
</evidence>
<accession>A0A2G5B104</accession>
<dbReference type="OrthoDB" id="5529037at2759"/>
<sequence length="401" mass="45287">MAENTSRQAAEFAQLVRGHLRFDGKVETISVSAWKAVLNSAFKNIVVADVVRKATLAESLLEHHVLQSWQTYCQTNDIADNAMFDQLLRFLTVTYDTISGPYQGLEELMALSFKMNTSRQAAEFAQLVRGHLRFDGKVETISVSAWKAVLNSAFKNIVVADVVRKATLAESLLEHHVLQSWQTYCQTNDIADNAMFDQLLRFLTVTYDTISGPYQGLEELMALSFKMVDDLPKFNQSFDHLVERSELPAGADELKLNFYCSAMPVKMKPELFHAAVTTLALAKNTALIFWRTRQTLHKSAEMANGNDGPMPMDVDAVNNRQMKNSPMYNSRFYPCSEAEFLQRRANQQCLYCGGNSHYARRCNMRRNSGSRSGNNHSRNFRAVDMDSVTETNEDQGNGQRA</sequence>
<organism evidence="2 3">
    <name type="scientific">Coemansia reversa (strain ATCC 12441 / NRRL 1564)</name>
    <dbReference type="NCBI Taxonomy" id="763665"/>
    <lineage>
        <taxon>Eukaryota</taxon>
        <taxon>Fungi</taxon>
        <taxon>Fungi incertae sedis</taxon>
        <taxon>Zoopagomycota</taxon>
        <taxon>Kickxellomycotina</taxon>
        <taxon>Kickxellomycetes</taxon>
        <taxon>Kickxellales</taxon>
        <taxon>Kickxellaceae</taxon>
        <taxon>Coemansia</taxon>
    </lineage>
</organism>
<keyword evidence="3" id="KW-1185">Reference proteome</keyword>